<dbReference type="Proteomes" id="UP000599074">
    <property type="component" value="Unassembled WGS sequence"/>
</dbReference>
<proteinExistence type="predicted"/>
<reference evidence="1" key="1">
    <citation type="submission" date="2021-01" db="EMBL/GenBank/DDBJ databases">
        <title>Whole genome shotgun sequence of Planosporangium mesophilum NBRC 109066.</title>
        <authorList>
            <person name="Komaki H."/>
            <person name="Tamura T."/>
        </authorList>
    </citation>
    <scope>NUCLEOTIDE SEQUENCE</scope>
    <source>
        <strain evidence="1">NBRC 109066</strain>
    </source>
</reference>
<sequence length="96" mass="10210">MEVVGVVSDRTAADSEPLEALGHLQPSIDQYVVCEHEPEHRLRRRNGLGLDMAEPAVSLVDGGERCVRSCPTGRSAVFAATADERSTPRDGGAPAL</sequence>
<comment type="caution">
    <text evidence="1">The sequence shown here is derived from an EMBL/GenBank/DDBJ whole genome shotgun (WGS) entry which is preliminary data.</text>
</comment>
<organism evidence="1 2">
    <name type="scientific">Planosporangium mesophilum</name>
    <dbReference type="NCBI Taxonomy" id="689768"/>
    <lineage>
        <taxon>Bacteria</taxon>
        <taxon>Bacillati</taxon>
        <taxon>Actinomycetota</taxon>
        <taxon>Actinomycetes</taxon>
        <taxon>Micromonosporales</taxon>
        <taxon>Micromonosporaceae</taxon>
        <taxon>Planosporangium</taxon>
    </lineage>
</organism>
<name>A0A8J3WYS9_9ACTN</name>
<evidence type="ECO:0000313" key="1">
    <source>
        <dbReference type="EMBL" id="GII21605.1"/>
    </source>
</evidence>
<protein>
    <submittedName>
        <fullName evidence="1">Uncharacterized protein</fullName>
    </submittedName>
</protein>
<evidence type="ECO:0000313" key="2">
    <source>
        <dbReference type="Proteomes" id="UP000599074"/>
    </source>
</evidence>
<keyword evidence="2" id="KW-1185">Reference proteome</keyword>
<gene>
    <name evidence="1" type="ORF">Pme01_12020</name>
</gene>
<dbReference type="AlphaFoldDB" id="A0A8J3WYS9"/>
<dbReference type="EMBL" id="BOON01000010">
    <property type="protein sequence ID" value="GII21605.1"/>
    <property type="molecule type" value="Genomic_DNA"/>
</dbReference>
<accession>A0A8J3WYS9</accession>